<evidence type="ECO:0000256" key="22">
    <source>
        <dbReference type="ARBA" id="ARBA00023303"/>
    </source>
</evidence>
<keyword evidence="16" id="KW-0406">Ion transport</keyword>
<dbReference type="GO" id="GO:0005262">
    <property type="term" value="F:calcium channel activity"/>
    <property type="evidence" value="ECO:0007669"/>
    <property type="project" value="UniProtKB-KW"/>
</dbReference>
<dbReference type="EMBL" id="CCKQ01004483">
    <property type="protein sequence ID" value="CDW75643.1"/>
    <property type="molecule type" value="Genomic_DNA"/>
</dbReference>
<keyword evidence="20" id="KW-0456">Lyase</keyword>
<keyword evidence="15 25" id="KW-0175">Coiled coil</keyword>
<evidence type="ECO:0000256" key="13">
    <source>
        <dbReference type="ARBA" id="ARBA00022837"/>
    </source>
</evidence>
<sequence>MTSLNISLIDTAIIIATAISTILVGECNLQSKKLFLGISWLLIYRSQRYLSLVNRHQSLRVRQRYLKKYIESELANQSCPEKYEFKSNADQLKQLKRQLYKARVVSSFIIGLCMLFIMKVVFWRFEGVVVAHLPFQPIGIFKHLTHSELEGNDYQQCSVAFLYLLALLSLRNTLRKFIGFKRPRTREPMSITLPGRIFSRINISKASIWESPRMAFFFMAGFYGYSLYKLMRKHQSIKHKIALSRNVSRLTGLACSIKLPEFLRPIVYGSFGKLYGINFEEMKHEDLKFYESFNRFFTRQLKEGARTISEPVELTSMCSPCDGRVLTCGEISTCDATIDCVKGRSYRLDEFMLGVRDENDKTIPALIKRVLDRGNKLFYMVIYLAPSDYHRFHSPTIYHAEQRRHIAGYLDPVKPSYVNKHKDVFKNNERVNIFGNWSQGFFLQSFVGALNVGSIKLHFDPELETNQSAPREPYLYDQSYKKVNDKLYAPLDKYLFKNQDQLNQEANVADRPEGVPMTQQSHGLTIRKGEELGWFEMGSTIVLIFEGPQDTQLHVEEGQRLSLASYIDSADTFFVMGAAIFTSLLSEGMQTYSKQPIQGISWLLIYRHQEYKTLISNVEQLSKKIEKQKEQQIYQGAAAKNKTQDKKLQQNESLLKQYQQDLQKQRMASTFFVALFMIIFVSLLSNAYQGVVVAKLPFEPISFMRNITHRSIVGNDYTDCSMIFIYILSNVSLRPIMQKLLGLSGPRVSMAQQGFFPTQ</sequence>
<dbReference type="SMART" id="SM01415">
    <property type="entry name" value="DUF106"/>
    <property type="match status" value="2"/>
</dbReference>
<evidence type="ECO:0000256" key="16">
    <source>
        <dbReference type="ARBA" id="ARBA00023065"/>
    </source>
</evidence>
<dbReference type="Pfam" id="PF01956">
    <property type="entry name" value="EMC3_TMCO1"/>
    <property type="match status" value="2"/>
</dbReference>
<keyword evidence="17" id="KW-0443">Lipid metabolism</keyword>
<feature type="transmembrane region" description="Helical" evidence="26">
    <location>
        <begin position="667"/>
        <end position="688"/>
    </location>
</feature>
<keyword evidence="7" id="KW-0444">Lipid biosynthesis</keyword>
<keyword evidence="11" id="KW-0210">Decarboxylase</keyword>
<evidence type="ECO:0000256" key="12">
    <source>
        <dbReference type="ARBA" id="ARBA00022824"/>
    </source>
</evidence>
<evidence type="ECO:0000256" key="14">
    <source>
        <dbReference type="ARBA" id="ARBA00022989"/>
    </source>
</evidence>
<dbReference type="InParanoid" id="A0A078A2A8"/>
<feature type="coiled-coil region" evidence="25">
    <location>
        <begin position="611"/>
        <end position="668"/>
    </location>
</feature>
<keyword evidence="13" id="KW-0106">Calcium</keyword>
<feature type="transmembrane region" description="Helical" evidence="26">
    <location>
        <begin position="104"/>
        <end position="125"/>
    </location>
</feature>
<evidence type="ECO:0000256" key="26">
    <source>
        <dbReference type="SAM" id="Phobius"/>
    </source>
</evidence>
<dbReference type="PANTHER" id="PTHR20917">
    <property type="entry name" value="PNAS-RELATED"/>
    <property type="match status" value="1"/>
</dbReference>
<keyword evidence="28" id="KW-1185">Reference proteome</keyword>
<dbReference type="GO" id="GO:0004609">
    <property type="term" value="F:phosphatidylserine decarboxylase activity"/>
    <property type="evidence" value="ECO:0007669"/>
    <property type="project" value="UniProtKB-EC"/>
</dbReference>
<reference evidence="27 28" key="1">
    <citation type="submission" date="2014-06" db="EMBL/GenBank/DDBJ databases">
        <authorList>
            <person name="Swart Estienne"/>
        </authorList>
    </citation>
    <scope>NUCLEOTIDE SEQUENCE [LARGE SCALE GENOMIC DNA]</scope>
    <source>
        <strain evidence="27 28">130c</strain>
    </source>
</reference>
<evidence type="ECO:0000256" key="19">
    <source>
        <dbReference type="ARBA" id="ARBA00023209"/>
    </source>
</evidence>
<keyword evidence="6" id="KW-0813">Transport</keyword>
<keyword evidence="22" id="KW-0407">Ion channel</keyword>
<comment type="cofactor">
    <cofactor evidence="1">
        <name>pyruvate</name>
        <dbReference type="ChEBI" id="CHEBI:15361"/>
    </cofactor>
</comment>
<feature type="transmembrane region" description="Helical" evidence="26">
    <location>
        <begin position="6"/>
        <end position="25"/>
    </location>
</feature>
<keyword evidence="12" id="KW-0256">Endoplasmic reticulum</keyword>
<keyword evidence="23" id="KW-0670">Pyruvate</keyword>
<evidence type="ECO:0000256" key="18">
    <source>
        <dbReference type="ARBA" id="ARBA00023136"/>
    </source>
</evidence>
<accession>A0A078A2A8</accession>
<dbReference type="Pfam" id="PF02666">
    <property type="entry name" value="PS_Dcarbxylase"/>
    <property type="match status" value="1"/>
</dbReference>
<evidence type="ECO:0000313" key="28">
    <source>
        <dbReference type="Proteomes" id="UP000039865"/>
    </source>
</evidence>
<feature type="transmembrane region" description="Helical" evidence="26">
    <location>
        <begin position="214"/>
        <end position="231"/>
    </location>
</feature>
<dbReference type="GO" id="GO:0005789">
    <property type="term" value="C:endoplasmic reticulum membrane"/>
    <property type="evidence" value="ECO:0007669"/>
    <property type="project" value="UniProtKB-SubCell"/>
</dbReference>
<dbReference type="UniPathway" id="UPA00558"/>
<evidence type="ECO:0000256" key="25">
    <source>
        <dbReference type="SAM" id="Coils"/>
    </source>
</evidence>
<dbReference type="OrthoDB" id="4330at2759"/>
<evidence type="ECO:0000256" key="21">
    <source>
        <dbReference type="ARBA" id="ARBA00023264"/>
    </source>
</evidence>
<keyword evidence="9" id="KW-0107">Calcium channel</keyword>
<keyword evidence="21" id="KW-1208">Phospholipid metabolism</keyword>
<comment type="pathway">
    <text evidence="3">Lipid metabolism.</text>
</comment>
<keyword evidence="8" id="KW-0109">Calcium transport</keyword>
<evidence type="ECO:0000256" key="11">
    <source>
        <dbReference type="ARBA" id="ARBA00022793"/>
    </source>
</evidence>
<dbReference type="NCBIfam" id="TIGR00163">
    <property type="entry name" value="PS_decarb"/>
    <property type="match status" value="1"/>
</dbReference>
<dbReference type="EC" id="4.1.1.65" evidence="5"/>
<dbReference type="GO" id="GO:0032469">
    <property type="term" value="P:endoplasmic reticulum calcium ion homeostasis"/>
    <property type="evidence" value="ECO:0007669"/>
    <property type="project" value="InterPro"/>
</dbReference>
<keyword evidence="19" id="KW-0594">Phospholipid biosynthesis</keyword>
<dbReference type="AlphaFoldDB" id="A0A078A2A8"/>
<evidence type="ECO:0000256" key="5">
    <source>
        <dbReference type="ARBA" id="ARBA00012243"/>
    </source>
</evidence>
<comment type="similarity">
    <text evidence="4">Belongs to the TMCO1 family.</text>
</comment>
<evidence type="ECO:0000256" key="3">
    <source>
        <dbReference type="ARBA" id="ARBA00005189"/>
    </source>
</evidence>
<evidence type="ECO:0000256" key="4">
    <source>
        <dbReference type="ARBA" id="ARBA00006537"/>
    </source>
</evidence>
<evidence type="ECO:0000256" key="6">
    <source>
        <dbReference type="ARBA" id="ARBA00022448"/>
    </source>
</evidence>
<proteinExistence type="inferred from homology"/>
<evidence type="ECO:0000256" key="7">
    <source>
        <dbReference type="ARBA" id="ARBA00022516"/>
    </source>
</evidence>
<evidence type="ECO:0000256" key="17">
    <source>
        <dbReference type="ARBA" id="ARBA00023098"/>
    </source>
</evidence>
<dbReference type="InterPro" id="IPR003817">
    <property type="entry name" value="PS_Dcarbxylase"/>
</dbReference>
<organism evidence="27 28">
    <name type="scientific">Stylonychia lemnae</name>
    <name type="common">Ciliate</name>
    <dbReference type="NCBI Taxonomy" id="5949"/>
    <lineage>
        <taxon>Eukaryota</taxon>
        <taxon>Sar</taxon>
        <taxon>Alveolata</taxon>
        <taxon>Ciliophora</taxon>
        <taxon>Intramacronucleata</taxon>
        <taxon>Spirotrichea</taxon>
        <taxon>Stichotrichia</taxon>
        <taxon>Sporadotrichida</taxon>
        <taxon>Oxytrichidae</taxon>
        <taxon>Stylonychinae</taxon>
        <taxon>Stylonychia</taxon>
    </lineage>
</organism>
<evidence type="ECO:0000313" key="27">
    <source>
        <dbReference type="EMBL" id="CDW75643.1"/>
    </source>
</evidence>
<evidence type="ECO:0000256" key="8">
    <source>
        <dbReference type="ARBA" id="ARBA00022568"/>
    </source>
</evidence>
<evidence type="ECO:0000256" key="24">
    <source>
        <dbReference type="ARBA" id="ARBA00024326"/>
    </source>
</evidence>
<dbReference type="Proteomes" id="UP000039865">
    <property type="component" value="Unassembled WGS sequence"/>
</dbReference>
<dbReference type="GO" id="GO:0006646">
    <property type="term" value="P:phosphatidylethanolamine biosynthetic process"/>
    <property type="evidence" value="ECO:0007669"/>
    <property type="project" value="UniProtKB-UniPathway"/>
</dbReference>
<keyword evidence="10 26" id="KW-0812">Transmembrane</keyword>
<protein>
    <recommendedName>
        <fullName evidence="5">phosphatidylserine decarboxylase</fullName>
        <ecNumber evidence="5">4.1.1.65</ecNumber>
    </recommendedName>
</protein>
<evidence type="ECO:0000256" key="1">
    <source>
        <dbReference type="ARBA" id="ARBA00001928"/>
    </source>
</evidence>
<keyword evidence="14 26" id="KW-1133">Transmembrane helix</keyword>
<dbReference type="InterPro" id="IPR008559">
    <property type="entry name" value="TMCO1"/>
</dbReference>
<dbReference type="PANTHER" id="PTHR20917:SF0">
    <property type="entry name" value="CALCIUM LOAD-ACTIVATED CALCIUM CHANNEL"/>
    <property type="match status" value="1"/>
</dbReference>
<dbReference type="InterPro" id="IPR033177">
    <property type="entry name" value="PSD-B"/>
</dbReference>
<evidence type="ECO:0000256" key="9">
    <source>
        <dbReference type="ARBA" id="ARBA00022673"/>
    </source>
</evidence>
<gene>
    <name evidence="27" type="primary">Contig5197.g5570</name>
    <name evidence="27" type="ORF">STYLEM_4635</name>
</gene>
<evidence type="ECO:0000256" key="2">
    <source>
        <dbReference type="ARBA" id="ARBA00004477"/>
    </source>
</evidence>
<comment type="pathway">
    <text evidence="24">Phospholipid metabolism; phosphatidylethanolamine biosynthesis.</text>
</comment>
<evidence type="ECO:0000256" key="20">
    <source>
        <dbReference type="ARBA" id="ARBA00023239"/>
    </source>
</evidence>
<evidence type="ECO:0000256" key="23">
    <source>
        <dbReference type="ARBA" id="ARBA00023317"/>
    </source>
</evidence>
<keyword evidence="18 26" id="KW-0472">Membrane</keyword>
<name>A0A078A2A8_STYLE</name>
<evidence type="ECO:0000256" key="10">
    <source>
        <dbReference type="ARBA" id="ARBA00022692"/>
    </source>
</evidence>
<evidence type="ECO:0000256" key="15">
    <source>
        <dbReference type="ARBA" id="ARBA00023054"/>
    </source>
</evidence>
<dbReference type="InterPro" id="IPR002809">
    <property type="entry name" value="EMC3/TMCO1"/>
</dbReference>
<comment type="subcellular location">
    <subcellularLocation>
        <location evidence="2">Endoplasmic reticulum membrane</location>
        <topology evidence="2">Multi-pass membrane protein</topology>
    </subcellularLocation>
</comment>